<dbReference type="Gene3D" id="4.10.520.10">
    <property type="entry name" value="IHF-like DNA-binding proteins"/>
    <property type="match status" value="1"/>
</dbReference>
<evidence type="ECO:0000256" key="1">
    <source>
        <dbReference type="ARBA" id="ARBA00010529"/>
    </source>
</evidence>
<proteinExistence type="inferred from homology"/>
<evidence type="ECO:0000256" key="2">
    <source>
        <dbReference type="ARBA" id="ARBA00023125"/>
    </source>
</evidence>
<feature type="region of interest" description="Disordered" evidence="4">
    <location>
        <begin position="62"/>
        <end position="114"/>
    </location>
</feature>
<dbReference type="InterPro" id="IPR000119">
    <property type="entry name" value="Hist_DNA-bd"/>
</dbReference>
<name>A0A849I4W1_9HYPH</name>
<organism evidence="5 6">
    <name type="scientific">Enterovirga aerilata</name>
    <dbReference type="NCBI Taxonomy" id="2730920"/>
    <lineage>
        <taxon>Bacteria</taxon>
        <taxon>Pseudomonadati</taxon>
        <taxon>Pseudomonadota</taxon>
        <taxon>Alphaproteobacteria</taxon>
        <taxon>Hyphomicrobiales</taxon>
        <taxon>Methylobacteriaceae</taxon>
        <taxon>Enterovirga</taxon>
    </lineage>
</organism>
<dbReference type="InterPro" id="IPR010992">
    <property type="entry name" value="IHF-like_DNA-bd_dom_sf"/>
</dbReference>
<dbReference type="RefSeq" id="WP_171216891.1">
    <property type="nucleotide sequence ID" value="NZ_JABEPP010000001.1"/>
</dbReference>
<comment type="caution">
    <text evidence="5">The sequence shown here is derived from an EMBL/GenBank/DDBJ whole genome shotgun (WGS) entry which is preliminary data.</text>
</comment>
<dbReference type="Pfam" id="PF00216">
    <property type="entry name" value="Bac_DNA_binding"/>
    <property type="match status" value="1"/>
</dbReference>
<dbReference type="AlphaFoldDB" id="A0A849I4W1"/>
<dbReference type="EMBL" id="JABEPP010000001">
    <property type="protein sequence ID" value="NNM71429.1"/>
    <property type="molecule type" value="Genomic_DNA"/>
</dbReference>
<reference evidence="5 6" key="1">
    <citation type="submission" date="2020-04" db="EMBL/GenBank/DDBJ databases">
        <title>Enterovirga sp. isolate from soil.</title>
        <authorList>
            <person name="Chea S."/>
            <person name="Kim D.-U."/>
        </authorList>
    </citation>
    <scope>NUCLEOTIDE SEQUENCE [LARGE SCALE GENOMIC DNA]</scope>
    <source>
        <strain evidence="5 6">DB1703</strain>
    </source>
</reference>
<dbReference type="GO" id="GO:0003677">
    <property type="term" value="F:DNA binding"/>
    <property type="evidence" value="ECO:0007669"/>
    <property type="project" value="UniProtKB-KW"/>
</dbReference>
<evidence type="ECO:0000256" key="3">
    <source>
        <dbReference type="RuleBase" id="RU003939"/>
    </source>
</evidence>
<dbReference type="SUPFAM" id="SSF47729">
    <property type="entry name" value="IHF-like DNA-binding proteins"/>
    <property type="match status" value="1"/>
</dbReference>
<keyword evidence="6" id="KW-1185">Reference proteome</keyword>
<evidence type="ECO:0000313" key="5">
    <source>
        <dbReference type="EMBL" id="NNM71429.1"/>
    </source>
</evidence>
<evidence type="ECO:0000313" key="6">
    <source>
        <dbReference type="Proteomes" id="UP000564885"/>
    </source>
</evidence>
<protein>
    <submittedName>
        <fullName evidence="5">HU family DNA-binding protein</fullName>
    </submittedName>
</protein>
<dbReference type="Proteomes" id="UP000564885">
    <property type="component" value="Unassembled WGS sequence"/>
</dbReference>
<dbReference type="GO" id="GO:0030527">
    <property type="term" value="F:structural constituent of chromatin"/>
    <property type="evidence" value="ECO:0007669"/>
    <property type="project" value="InterPro"/>
</dbReference>
<accession>A0A849I4W1</accession>
<keyword evidence="2 5" id="KW-0238">DNA-binding</keyword>
<sequence>MNLPDLIEAMAKASGRPEAECRRHANAFIQAVRLGLRTDGEVAIRSFGAFVVDTSPARPCRNFQTGEPMLSEPKRKIRFKPAPDVETGPPHPFGAHRKRRAGADHAASLSGSST</sequence>
<gene>
    <name evidence="5" type="ORF">HJG44_03335</name>
</gene>
<comment type="similarity">
    <text evidence="1 3">Belongs to the bacterial histone-like protein family.</text>
</comment>
<dbReference type="SMART" id="SM00411">
    <property type="entry name" value="BHL"/>
    <property type="match status" value="1"/>
</dbReference>
<evidence type="ECO:0000256" key="4">
    <source>
        <dbReference type="SAM" id="MobiDB-lite"/>
    </source>
</evidence>